<evidence type="ECO:0000256" key="1">
    <source>
        <dbReference type="SAM" id="SignalP"/>
    </source>
</evidence>
<dbReference type="InterPro" id="IPR052739">
    <property type="entry name" value="FAAH2"/>
</dbReference>
<protein>
    <submittedName>
        <fullName evidence="4">Amidase domain-containing protein</fullName>
    </submittedName>
</protein>
<dbReference type="PANTHER" id="PTHR43372">
    <property type="entry name" value="FATTY-ACID AMIDE HYDROLASE"/>
    <property type="match status" value="1"/>
</dbReference>
<proteinExistence type="predicted"/>
<dbReference type="Proteomes" id="UP000050741">
    <property type="component" value="Unassembled WGS sequence"/>
</dbReference>
<evidence type="ECO:0000259" key="2">
    <source>
        <dbReference type="Pfam" id="PF01425"/>
    </source>
</evidence>
<dbReference type="PANTHER" id="PTHR43372:SF4">
    <property type="entry name" value="FATTY-ACID AMIDE HYDROLASE 2"/>
    <property type="match status" value="1"/>
</dbReference>
<sequence>MCFKFSTLKLILFAAFCFNILCVQSAEHSTTISAGDDSTFCYKNGQISCNDFNGAKPEPNIYPSVAMRRYEFIRTFYPVLRFIANAYFLLVDAVFELYNAFQPVEQVGWSTANPLLFIPANKAAALIRHGKLKSLDLIDAYIARVKEVNESLNVAAHFNFETALKEAAAVDKNIGQLDKTEREKPLYGVPFTSKDNLWVKGFVTVDGNKWRKQYGTPAERDAKVVANMKAAGAILLAISVLPNGGMSTACDDSVYGIAKNPHDSRRTPGGSSCGEGALISSAASLCGIGNDICGSVRVPAYANGIFGLKPTNYPNHVIDSDGIEPQELTTVQPAMRKLTNGPMCRYADDLALAMAVLAGKSVSEYAVDIDFANNFRLFYVEDLNVLIGQPLQNEQREAVRKVKNHFEYEFNLSVQKVDFPLMSRVYELWGLDGWSPQMPKPMHLSDLASDFFEIYAGESNQTFWSWEFEVLRNFVAPKDEEEKAFVEKKIEKLHRQITELLGRDGVLLLPLWPSTIVYHHQEPFTGVFNNYYIEVPNILGVPSLAAPIGPKSPTTNMPLGVQLIASHDNEALLIAVGREIERAFGGWVAPGKVPKGMANDAKKWTMH</sequence>
<organism evidence="3 4">
    <name type="scientific">Globodera pallida</name>
    <name type="common">Potato cyst nematode worm</name>
    <name type="synonym">Heterodera pallida</name>
    <dbReference type="NCBI Taxonomy" id="36090"/>
    <lineage>
        <taxon>Eukaryota</taxon>
        <taxon>Metazoa</taxon>
        <taxon>Ecdysozoa</taxon>
        <taxon>Nematoda</taxon>
        <taxon>Chromadorea</taxon>
        <taxon>Rhabditida</taxon>
        <taxon>Tylenchina</taxon>
        <taxon>Tylenchomorpha</taxon>
        <taxon>Tylenchoidea</taxon>
        <taxon>Heteroderidae</taxon>
        <taxon>Heteroderinae</taxon>
        <taxon>Globodera</taxon>
    </lineage>
</organism>
<dbReference type="WBParaSite" id="GPLIN_000784300">
    <property type="protein sequence ID" value="GPLIN_000784300"/>
    <property type="gene ID" value="GPLIN_000784300"/>
</dbReference>
<dbReference type="InterPro" id="IPR023631">
    <property type="entry name" value="Amidase_dom"/>
</dbReference>
<evidence type="ECO:0000313" key="4">
    <source>
        <dbReference type="WBParaSite" id="GPLIN_000784300"/>
    </source>
</evidence>
<dbReference type="InterPro" id="IPR036928">
    <property type="entry name" value="AS_sf"/>
</dbReference>
<reference evidence="3" key="1">
    <citation type="submission" date="2014-05" db="EMBL/GenBank/DDBJ databases">
        <title>The genome and life-stage specific transcriptomes of Globodera pallida elucidate key aspects of plant parasitism by a cyst nematode.</title>
        <authorList>
            <person name="Cotton J.A."/>
            <person name="Lilley C.J."/>
            <person name="Jones L.M."/>
            <person name="Kikuchi T."/>
            <person name="Reid A.J."/>
            <person name="Thorpe P."/>
            <person name="Tsai I.J."/>
            <person name="Beasley H."/>
            <person name="Blok V."/>
            <person name="Cock P.J.A."/>
            <person name="Van den Akker S.E."/>
            <person name="Holroyd N."/>
            <person name="Hunt M."/>
            <person name="Mantelin S."/>
            <person name="Naghra H."/>
            <person name="Pain A."/>
            <person name="Palomares-Rius J.E."/>
            <person name="Zarowiecki M."/>
            <person name="Berriman M."/>
            <person name="Jones J.T."/>
            <person name="Urwin P.E."/>
        </authorList>
    </citation>
    <scope>NUCLEOTIDE SEQUENCE [LARGE SCALE GENOMIC DNA]</scope>
    <source>
        <strain evidence="3">Lindley</strain>
    </source>
</reference>
<accession>A0A183C4P9</accession>
<keyword evidence="3" id="KW-1185">Reference proteome</keyword>
<feature type="signal peptide" evidence="1">
    <location>
        <begin position="1"/>
        <end position="25"/>
    </location>
</feature>
<dbReference type="SUPFAM" id="SSF75304">
    <property type="entry name" value="Amidase signature (AS) enzymes"/>
    <property type="match status" value="1"/>
</dbReference>
<keyword evidence="1" id="KW-0732">Signal</keyword>
<name>A0A183C4P9_GLOPA</name>
<evidence type="ECO:0000313" key="3">
    <source>
        <dbReference type="Proteomes" id="UP000050741"/>
    </source>
</evidence>
<dbReference type="Pfam" id="PF01425">
    <property type="entry name" value="Amidase"/>
    <property type="match status" value="1"/>
</dbReference>
<feature type="chain" id="PRO_5008147060" evidence="1">
    <location>
        <begin position="26"/>
        <end position="607"/>
    </location>
</feature>
<dbReference type="GO" id="GO:0012505">
    <property type="term" value="C:endomembrane system"/>
    <property type="evidence" value="ECO:0007669"/>
    <property type="project" value="TreeGrafter"/>
</dbReference>
<reference evidence="4" key="2">
    <citation type="submission" date="2016-06" db="UniProtKB">
        <authorList>
            <consortium name="WormBaseParasite"/>
        </authorList>
    </citation>
    <scope>IDENTIFICATION</scope>
</reference>
<dbReference type="Gene3D" id="3.90.1300.10">
    <property type="entry name" value="Amidase signature (AS) domain"/>
    <property type="match status" value="1"/>
</dbReference>
<dbReference type="AlphaFoldDB" id="A0A183C4P9"/>
<feature type="domain" description="Amidase" evidence="2">
    <location>
        <begin position="136"/>
        <end position="573"/>
    </location>
</feature>